<organism evidence="1 2">
    <name type="scientific">Thiocapsa imhoffii</name>
    <dbReference type="NCBI Taxonomy" id="382777"/>
    <lineage>
        <taxon>Bacteria</taxon>
        <taxon>Pseudomonadati</taxon>
        <taxon>Pseudomonadota</taxon>
        <taxon>Gammaproteobacteria</taxon>
        <taxon>Chromatiales</taxon>
        <taxon>Chromatiaceae</taxon>
        <taxon>Thiocapsa</taxon>
    </lineage>
</organism>
<accession>A0A9X1B909</accession>
<dbReference type="Proteomes" id="UP001138802">
    <property type="component" value="Unassembled WGS sequence"/>
</dbReference>
<gene>
    <name evidence="1" type="ORF">CKO25_12610</name>
</gene>
<evidence type="ECO:0000313" key="2">
    <source>
        <dbReference type="Proteomes" id="UP001138802"/>
    </source>
</evidence>
<dbReference type="RefSeq" id="WP_200388267.1">
    <property type="nucleotide sequence ID" value="NZ_NRSD01000012.1"/>
</dbReference>
<sequence>MLKLTPPLTVIEANLFDPSLSMLRRWSESGSCLSPADPLILVEDPECVELLNAWKRVEADIPDPPITTPPRPMRASLATKVRQRCATQDHAPPLQPQPGLIVRLDRVMDARGPLGWDLPQPLAVLLSEPTEERNLWYGWLMASETDYASHWDLVLDDRDEPRDPLAAMVQIWNPVHLYWPAASAVLGQLQPARLAAVRDLAVDLGNTPPPLGNTRAGTLVQRTTSGGHLVITGTPLGDSEDPRQRYRELYFAAADLVRDMARQSITQEDWVVIPPNPNLEQAHQSIIGASSRPWWQSLLETFKEGARAAGLPHTPEPIAALGPAEPEAEIVTSWQLADWISYQVIPGAIGDSVRLRVRLLQCEPLLVGLERGKHVRQQTLLTAEMPETDLIAGANQELTFFIRDATGTTLYALSLKNGQD</sequence>
<comment type="caution">
    <text evidence="1">The sequence shown here is derived from an EMBL/GenBank/DDBJ whole genome shotgun (WGS) entry which is preliminary data.</text>
</comment>
<keyword evidence="2" id="KW-1185">Reference proteome</keyword>
<protein>
    <submittedName>
        <fullName evidence="1">Uncharacterized protein</fullName>
    </submittedName>
</protein>
<dbReference type="EMBL" id="NRSD01000012">
    <property type="protein sequence ID" value="MBK1645469.1"/>
    <property type="molecule type" value="Genomic_DNA"/>
</dbReference>
<proteinExistence type="predicted"/>
<evidence type="ECO:0000313" key="1">
    <source>
        <dbReference type="EMBL" id="MBK1645469.1"/>
    </source>
</evidence>
<reference evidence="1 2" key="1">
    <citation type="journal article" date="2020" name="Microorganisms">
        <title>Osmotic Adaptation and Compatible Solute Biosynthesis of Phototrophic Bacteria as Revealed from Genome Analyses.</title>
        <authorList>
            <person name="Imhoff J.F."/>
            <person name="Rahn T."/>
            <person name="Kunzel S."/>
            <person name="Keller A."/>
            <person name="Neulinger S.C."/>
        </authorList>
    </citation>
    <scope>NUCLEOTIDE SEQUENCE [LARGE SCALE GENOMIC DNA]</scope>
    <source>
        <strain evidence="1 2">DSM 21303</strain>
    </source>
</reference>
<name>A0A9X1B909_9GAMM</name>
<dbReference type="AlphaFoldDB" id="A0A9X1B909"/>